<name>A0ABQ4U6G9_9HYPH</name>
<dbReference type="RefSeq" id="WP_238185281.1">
    <property type="nucleotide sequence ID" value="NZ_BPRB01000364.1"/>
</dbReference>
<dbReference type="SUPFAM" id="SSF55144">
    <property type="entry name" value="LigT-like"/>
    <property type="match status" value="1"/>
</dbReference>
<keyword evidence="2" id="KW-1185">Reference proteome</keyword>
<dbReference type="EMBL" id="BPRB01000364">
    <property type="protein sequence ID" value="GJE62643.1"/>
    <property type="molecule type" value="Genomic_DNA"/>
</dbReference>
<protein>
    <recommendedName>
        <fullName evidence="3">2'-5' RNA ligase family protein</fullName>
    </recommendedName>
</protein>
<reference evidence="1" key="2">
    <citation type="submission" date="2021-08" db="EMBL/GenBank/DDBJ databases">
        <authorList>
            <person name="Tani A."/>
            <person name="Ola A."/>
            <person name="Ogura Y."/>
            <person name="Katsura K."/>
            <person name="Hayashi T."/>
        </authorList>
    </citation>
    <scope>NUCLEOTIDE SEQUENCE</scope>
    <source>
        <strain evidence="1">DSM 23632</strain>
    </source>
</reference>
<organism evidence="1 2">
    <name type="scientific">Methylobacterium trifolii</name>
    <dbReference type="NCBI Taxonomy" id="1003092"/>
    <lineage>
        <taxon>Bacteria</taxon>
        <taxon>Pseudomonadati</taxon>
        <taxon>Pseudomonadota</taxon>
        <taxon>Alphaproteobacteria</taxon>
        <taxon>Hyphomicrobiales</taxon>
        <taxon>Methylobacteriaceae</taxon>
        <taxon>Methylobacterium</taxon>
    </lineage>
</organism>
<sequence length="175" mass="19662">MTEPPTYAPLILTLAFDPETFDRFDGLRRRHFPQNLNLIPAHATLFHHLPGERERAVMETVATLARAEAPPEVAVTGLRFTGRGVAFVLASEALSAFRGKIATQFDAHLTAQDRQGWRPHVTVQNKVAPDIARALHADLQRDFAPFRFTAPATRLWRYLGGPWEERARLPFGETA</sequence>
<reference evidence="1" key="1">
    <citation type="journal article" date="2021" name="Front. Microbiol.">
        <title>Comprehensive Comparative Genomics and Phenotyping of Methylobacterium Species.</title>
        <authorList>
            <person name="Alessa O."/>
            <person name="Ogura Y."/>
            <person name="Fujitani Y."/>
            <person name="Takami H."/>
            <person name="Hayashi T."/>
            <person name="Sahin N."/>
            <person name="Tani A."/>
        </authorList>
    </citation>
    <scope>NUCLEOTIDE SEQUENCE</scope>
    <source>
        <strain evidence="1">DSM 23632</strain>
    </source>
</reference>
<accession>A0ABQ4U6G9</accession>
<evidence type="ECO:0000313" key="2">
    <source>
        <dbReference type="Proteomes" id="UP001055057"/>
    </source>
</evidence>
<dbReference type="Proteomes" id="UP001055057">
    <property type="component" value="Unassembled WGS sequence"/>
</dbReference>
<comment type="caution">
    <text evidence="1">The sequence shown here is derived from an EMBL/GenBank/DDBJ whole genome shotgun (WGS) entry which is preliminary data.</text>
</comment>
<gene>
    <name evidence="1" type="ORF">MPOCJGCO_4776</name>
</gene>
<dbReference type="Gene3D" id="3.90.1140.10">
    <property type="entry name" value="Cyclic phosphodiesterase"/>
    <property type="match status" value="1"/>
</dbReference>
<evidence type="ECO:0008006" key="3">
    <source>
        <dbReference type="Google" id="ProtNLM"/>
    </source>
</evidence>
<dbReference type="InterPro" id="IPR009097">
    <property type="entry name" value="Cyclic_Pdiesterase"/>
</dbReference>
<evidence type="ECO:0000313" key="1">
    <source>
        <dbReference type="EMBL" id="GJE62643.1"/>
    </source>
</evidence>
<proteinExistence type="predicted"/>
<dbReference type="Pfam" id="PF13563">
    <property type="entry name" value="2_5_RNA_ligase2"/>
    <property type="match status" value="1"/>
</dbReference>